<keyword evidence="3" id="KW-1185">Reference proteome</keyword>
<dbReference type="Proteomes" id="UP000314294">
    <property type="component" value="Unassembled WGS sequence"/>
</dbReference>
<name>A0A4Z2I3T6_9TELE</name>
<comment type="caution">
    <text evidence="2">The sequence shown here is derived from an EMBL/GenBank/DDBJ whole genome shotgun (WGS) entry which is preliminary data.</text>
</comment>
<organism evidence="2 3">
    <name type="scientific">Liparis tanakae</name>
    <name type="common">Tanaka's snailfish</name>
    <dbReference type="NCBI Taxonomy" id="230148"/>
    <lineage>
        <taxon>Eukaryota</taxon>
        <taxon>Metazoa</taxon>
        <taxon>Chordata</taxon>
        <taxon>Craniata</taxon>
        <taxon>Vertebrata</taxon>
        <taxon>Euteleostomi</taxon>
        <taxon>Actinopterygii</taxon>
        <taxon>Neopterygii</taxon>
        <taxon>Teleostei</taxon>
        <taxon>Neoteleostei</taxon>
        <taxon>Acanthomorphata</taxon>
        <taxon>Eupercaria</taxon>
        <taxon>Perciformes</taxon>
        <taxon>Cottioidei</taxon>
        <taxon>Cottales</taxon>
        <taxon>Liparidae</taxon>
        <taxon>Liparis</taxon>
    </lineage>
</organism>
<gene>
    <name evidence="2" type="ORF">EYF80_017347</name>
</gene>
<evidence type="ECO:0000256" key="1">
    <source>
        <dbReference type="SAM" id="MobiDB-lite"/>
    </source>
</evidence>
<dbReference type="EMBL" id="SRLO01000137">
    <property type="protein sequence ID" value="TNN72421.1"/>
    <property type="molecule type" value="Genomic_DNA"/>
</dbReference>
<sequence>MFPSNTLMSTAEEEVTETSSPPPKNLFTEEVLTGQCSLNAHVMTGTALRYTVWLAHELRSCARSPLGFALVYAEA</sequence>
<reference evidence="2 3" key="1">
    <citation type="submission" date="2019-03" db="EMBL/GenBank/DDBJ databases">
        <title>First draft genome of Liparis tanakae, snailfish: a comprehensive survey of snailfish specific genes.</title>
        <authorList>
            <person name="Kim W."/>
            <person name="Song I."/>
            <person name="Jeong J.-H."/>
            <person name="Kim D."/>
            <person name="Kim S."/>
            <person name="Ryu S."/>
            <person name="Song J.Y."/>
            <person name="Lee S.K."/>
        </authorList>
    </citation>
    <scope>NUCLEOTIDE SEQUENCE [LARGE SCALE GENOMIC DNA]</scope>
    <source>
        <tissue evidence="2">Muscle</tissue>
    </source>
</reference>
<protein>
    <submittedName>
        <fullName evidence="2">Uncharacterized protein</fullName>
    </submittedName>
</protein>
<feature type="region of interest" description="Disordered" evidence="1">
    <location>
        <begin position="1"/>
        <end position="27"/>
    </location>
</feature>
<accession>A0A4Z2I3T6</accession>
<dbReference type="AlphaFoldDB" id="A0A4Z2I3T6"/>
<evidence type="ECO:0000313" key="2">
    <source>
        <dbReference type="EMBL" id="TNN72421.1"/>
    </source>
</evidence>
<proteinExistence type="predicted"/>
<evidence type="ECO:0000313" key="3">
    <source>
        <dbReference type="Proteomes" id="UP000314294"/>
    </source>
</evidence>